<organism evidence="2 3">
    <name type="scientific">Micromonospora humida</name>
    <dbReference type="NCBI Taxonomy" id="2809018"/>
    <lineage>
        <taxon>Bacteria</taxon>
        <taxon>Bacillati</taxon>
        <taxon>Actinomycetota</taxon>
        <taxon>Actinomycetes</taxon>
        <taxon>Micromonosporales</taxon>
        <taxon>Micromonosporaceae</taxon>
        <taxon>Micromonospora</taxon>
    </lineage>
</organism>
<gene>
    <name evidence="2" type="ORF">JQX11_27315</name>
</gene>
<keyword evidence="3" id="KW-1185">Reference proteome</keyword>
<dbReference type="EMBL" id="JAFEUC010000016">
    <property type="protein sequence ID" value="MBM7080031.1"/>
    <property type="molecule type" value="Genomic_DNA"/>
</dbReference>
<sequence>MPQLIDDDAGAETYDLVQDYMGCCACFLDLTPAEQHRDQHELSQRAASDPIGRADRQRGLKPALGLGQITDAKEAARGLDGERSHVERAQPFRCGHARPVQRRLRLGERLGGFDRLAGDGESACLHGQEPGLESPMRRSLPKTFQPVPGVQQRLVRIAAVAGDMTQPCVHLRYELVVIASLSQGEGFAEVSAGWPCGTGVVCHPPGHFVERGGGSDCRPFWCGGPAGCRLGDPSREVSRHSGVQMASAYSAIGLSE</sequence>
<evidence type="ECO:0000313" key="2">
    <source>
        <dbReference type="EMBL" id="MBM7080031.1"/>
    </source>
</evidence>
<reference evidence="2 3" key="1">
    <citation type="submission" date="2021-02" db="EMBL/GenBank/DDBJ databases">
        <authorList>
            <person name="Ra J.-S."/>
        </authorList>
    </citation>
    <scope>NUCLEOTIDE SEQUENCE [LARGE SCALE GENOMIC DNA]</scope>
    <source>
        <strain evidence="2 3">MMS20-R1-14</strain>
    </source>
</reference>
<accession>A0ABS2J0E1</accession>
<feature type="region of interest" description="Disordered" evidence="1">
    <location>
        <begin position="38"/>
        <end position="65"/>
    </location>
</feature>
<proteinExistence type="predicted"/>
<name>A0ABS2J0E1_9ACTN</name>
<evidence type="ECO:0000256" key="1">
    <source>
        <dbReference type="SAM" id="MobiDB-lite"/>
    </source>
</evidence>
<comment type="caution">
    <text evidence="2">The sequence shown here is derived from an EMBL/GenBank/DDBJ whole genome shotgun (WGS) entry which is preliminary data.</text>
</comment>
<protein>
    <submittedName>
        <fullName evidence="2">Uncharacterized protein</fullName>
    </submittedName>
</protein>
<evidence type="ECO:0000313" key="3">
    <source>
        <dbReference type="Proteomes" id="UP001518872"/>
    </source>
</evidence>
<dbReference type="Proteomes" id="UP001518872">
    <property type="component" value="Unassembled WGS sequence"/>
</dbReference>